<proteinExistence type="predicted"/>
<evidence type="ECO:0000256" key="5">
    <source>
        <dbReference type="ARBA" id="ARBA00022989"/>
    </source>
</evidence>
<evidence type="ECO:0000256" key="3">
    <source>
        <dbReference type="ARBA" id="ARBA00022475"/>
    </source>
</evidence>
<feature type="transmembrane region" description="Helical" evidence="7">
    <location>
        <begin position="232"/>
        <end position="251"/>
    </location>
</feature>
<organism evidence="8 9">
    <name type="scientific">Roseococcus suduntuyensis</name>
    <dbReference type="NCBI Taxonomy" id="455361"/>
    <lineage>
        <taxon>Bacteria</taxon>
        <taxon>Pseudomonadati</taxon>
        <taxon>Pseudomonadota</taxon>
        <taxon>Alphaproteobacteria</taxon>
        <taxon>Acetobacterales</taxon>
        <taxon>Roseomonadaceae</taxon>
        <taxon>Roseococcus</taxon>
    </lineage>
</organism>
<dbReference type="PANTHER" id="PTHR36838:SF3">
    <property type="entry name" value="TRANSPORTER AUXIN EFFLUX CARRIER EC FAMILY"/>
    <property type="match status" value="1"/>
</dbReference>
<dbReference type="InterPro" id="IPR004776">
    <property type="entry name" value="Mem_transp_PIN-like"/>
</dbReference>
<dbReference type="AlphaFoldDB" id="A0A840AC36"/>
<feature type="transmembrane region" description="Helical" evidence="7">
    <location>
        <begin position="65"/>
        <end position="85"/>
    </location>
</feature>
<dbReference type="Pfam" id="PF03547">
    <property type="entry name" value="Mem_trans"/>
    <property type="match status" value="1"/>
</dbReference>
<feature type="transmembrane region" description="Helical" evidence="7">
    <location>
        <begin position="207"/>
        <end position="225"/>
    </location>
</feature>
<feature type="transmembrane region" description="Helical" evidence="7">
    <location>
        <begin position="38"/>
        <end position="59"/>
    </location>
</feature>
<dbReference type="GO" id="GO:0016020">
    <property type="term" value="C:membrane"/>
    <property type="evidence" value="ECO:0007669"/>
    <property type="project" value="UniProtKB-SubCell"/>
</dbReference>
<dbReference type="PANTHER" id="PTHR36838">
    <property type="entry name" value="AUXIN EFFLUX CARRIER FAMILY PROTEIN"/>
    <property type="match status" value="1"/>
</dbReference>
<comment type="subcellular location">
    <subcellularLocation>
        <location evidence="1">Membrane</location>
        <topology evidence="1">Multi-pass membrane protein</topology>
    </subcellularLocation>
</comment>
<evidence type="ECO:0000256" key="2">
    <source>
        <dbReference type="ARBA" id="ARBA00022448"/>
    </source>
</evidence>
<dbReference type="GO" id="GO:0055085">
    <property type="term" value="P:transmembrane transport"/>
    <property type="evidence" value="ECO:0007669"/>
    <property type="project" value="InterPro"/>
</dbReference>
<dbReference type="EMBL" id="JACIDJ010000005">
    <property type="protein sequence ID" value="MBB3899528.1"/>
    <property type="molecule type" value="Genomic_DNA"/>
</dbReference>
<evidence type="ECO:0000256" key="4">
    <source>
        <dbReference type="ARBA" id="ARBA00022692"/>
    </source>
</evidence>
<evidence type="ECO:0008006" key="10">
    <source>
        <dbReference type="Google" id="ProtNLM"/>
    </source>
</evidence>
<name>A0A840AC36_9PROT</name>
<evidence type="ECO:0000313" key="9">
    <source>
        <dbReference type="Proteomes" id="UP000553193"/>
    </source>
</evidence>
<feature type="transmembrane region" description="Helical" evidence="7">
    <location>
        <begin position="126"/>
        <end position="146"/>
    </location>
</feature>
<dbReference type="RefSeq" id="WP_311728306.1">
    <property type="nucleotide sequence ID" value="NZ_JACIDJ010000005.1"/>
</dbReference>
<evidence type="ECO:0000256" key="7">
    <source>
        <dbReference type="SAM" id="Phobius"/>
    </source>
</evidence>
<feature type="transmembrane region" description="Helical" evidence="7">
    <location>
        <begin position="167"/>
        <end position="187"/>
    </location>
</feature>
<feature type="transmembrane region" description="Helical" evidence="7">
    <location>
        <begin position="6"/>
        <end position="26"/>
    </location>
</feature>
<reference evidence="8 9" key="1">
    <citation type="submission" date="2020-08" db="EMBL/GenBank/DDBJ databases">
        <title>Genomic Encyclopedia of Type Strains, Phase IV (KMG-IV): sequencing the most valuable type-strain genomes for metagenomic binning, comparative biology and taxonomic classification.</title>
        <authorList>
            <person name="Goeker M."/>
        </authorList>
    </citation>
    <scope>NUCLEOTIDE SEQUENCE [LARGE SCALE GENOMIC DNA]</scope>
    <source>
        <strain evidence="8 9">DSM 19979</strain>
    </source>
</reference>
<keyword evidence="5 7" id="KW-1133">Transmembrane helix</keyword>
<feature type="transmembrane region" description="Helical" evidence="7">
    <location>
        <begin position="288"/>
        <end position="308"/>
    </location>
</feature>
<dbReference type="Proteomes" id="UP000553193">
    <property type="component" value="Unassembled WGS sequence"/>
</dbReference>
<comment type="caution">
    <text evidence="8">The sequence shown here is derived from an EMBL/GenBank/DDBJ whole genome shotgun (WGS) entry which is preliminary data.</text>
</comment>
<evidence type="ECO:0000256" key="1">
    <source>
        <dbReference type="ARBA" id="ARBA00004141"/>
    </source>
</evidence>
<keyword evidence="3" id="KW-1003">Cell membrane</keyword>
<keyword evidence="2" id="KW-0813">Transport</keyword>
<evidence type="ECO:0000256" key="6">
    <source>
        <dbReference type="ARBA" id="ARBA00023136"/>
    </source>
</evidence>
<keyword evidence="9" id="KW-1185">Reference proteome</keyword>
<keyword evidence="6 7" id="KW-0472">Membrane</keyword>
<sequence>MHEAALVVLEVVAPIFAIILMGYLAARRRWIHEAGFAGMNAFAFSLAAPALLFTAGTAGHTGGGLAALAFFLGCGVLYAFTLWGARRTGITLGAANALGLNVTFGNTVMMGIPLVAAAFGQAGLSVLLAILALHAMLLLGVGTVVAELAQNNGARPLMLLRSTLAGVARNPVVMAVFLALIWSSLGLPVPAAARTTLEMLGAATPPLALFCLGASLTGFAAAGLWAQTGVMVVLKLAALPLLVWGFCRLLGVSEFETSVAVLTAALPTGANAFLLARRYATGADGSGAAVLISTVLSVVTLSALLTLFRAG</sequence>
<accession>A0A840AC36</accession>
<protein>
    <recommendedName>
        <fullName evidence="10">AEC family transporter</fullName>
    </recommendedName>
</protein>
<feature type="transmembrane region" description="Helical" evidence="7">
    <location>
        <begin position="257"/>
        <end position="276"/>
    </location>
</feature>
<feature type="transmembrane region" description="Helical" evidence="7">
    <location>
        <begin position="97"/>
        <end position="120"/>
    </location>
</feature>
<keyword evidence="4 7" id="KW-0812">Transmembrane</keyword>
<gene>
    <name evidence="8" type="ORF">GGQ83_002980</name>
</gene>
<evidence type="ECO:0000313" key="8">
    <source>
        <dbReference type="EMBL" id="MBB3899528.1"/>
    </source>
</evidence>